<feature type="compositionally biased region" description="Polar residues" evidence="1">
    <location>
        <begin position="99"/>
        <end position="113"/>
    </location>
</feature>
<feature type="non-terminal residue" evidence="2">
    <location>
        <position position="1"/>
    </location>
</feature>
<feature type="region of interest" description="Disordered" evidence="1">
    <location>
        <begin position="130"/>
        <end position="250"/>
    </location>
</feature>
<protein>
    <submittedName>
        <fullName evidence="2">Uncharacterized protein</fullName>
    </submittedName>
</protein>
<feature type="compositionally biased region" description="Low complexity" evidence="1">
    <location>
        <begin position="48"/>
        <end position="70"/>
    </location>
</feature>
<feature type="compositionally biased region" description="Low complexity" evidence="1">
    <location>
        <begin position="83"/>
        <end position="92"/>
    </location>
</feature>
<reference evidence="2 3" key="1">
    <citation type="submission" date="2020-02" db="EMBL/GenBank/DDBJ databases">
        <authorList>
            <person name="Ferguson B K."/>
        </authorList>
    </citation>
    <scope>NUCLEOTIDE SEQUENCE [LARGE SCALE GENOMIC DNA]</scope>
</reference>
<organism evidence="2 3">
    <name type="scientific">Trichogramma brassicae</name>
    <dbReference type="NCBI Taxonomy" id="86971"/>
    <lineage>
        <taxon>Eukaryota</taxon>
        <taxon>Metazoa</taxon>
        <taxon>Ecdysozoa</taxon>
        <taxon>Arthropoda</taxon>
        <taxon>Hexapoda</taxon>
        <taxon>Insecta</taxon>
        <taxon>Pterygota</taxon>
        <taxon>Neoptera</taxon>
        <taxon>Endopterygota</taxon>
        <taxon>Hymenoptera</taxon>
        <taxon>Apocrita</taxon>
        <taxon>Proctotrupomorpha</taxon>
        <taxon>Chalcidoidea</taxon>
        <taxon>Trichogrammatidae</taxon>
        <taxon>Trichogramma</taxon>
    </lineage>
</organism>
<name>A0A6H5IER1_9HYME</name>
<feature type="region of interest" description="Disordered" evidence="1">
    <location>
        <begin position="83"/>
        <end position="117"/>
    </location>
</feature>
<dbReference type="AlphaFoldDB" id="A0A6H5IER1"/>
<dbReference type="Proteomes" id="UP000479190">
    <property type="component" value="Unassembled WGS sequence"/>
</dbReference>
<keyword evidence="3" id="KW-1185">Reference proteome</keyword>
<gene>
    <name evidence="2" type="ORF">TBRA_LOCUS6874</name>
</gene>
<proteinExistence type="predicted"/>
<evidence type="ECO:0000313" key="3">
    <source>
        <dbReference type="Proteomes" id="UP000479190"/>
    </source>
</evidence>
<sequence>TLIFASPIQVVCPTDPFGGRNLVQSDQPPNYEEALNLPVLSHARRSLGAAESAEQQSSSSSSSSSVPTSVVVTASGPRYTSVSVASTSSQSTGPKAPSANRSWNQSRATNTGQGPIIVKDDTRVAVIRSTSTQRAAGRNAETAAISLPTSIDGLTMPPDSRASSSTTTTTASQTNGGNVEVATASTNTSKGATTGASSSTSHGPSDPTKGKTKTRLTRSLTERRPSGNSTHDQSRRRNPALRNSFTERIDTGTRVPGIKRMNINIETSL</sequence>
<accession>A0A6H5IER1</accession>
<feature type="region of interest" description="Disordered" evidence="1">
    <location>
        <begin position="46"/>
        <end position="70"/>
    </location>
</feature>
<feature type="compositionally biased region" description="Low complexity" evidence="1">
    <location>
        <begin position="160"/>
        <end position="172"/>
    </location>
</feature>
<evidence type="ECO:0000313" key="2">
    <source>
        <dbReference type="EMBL" id="CAB0034976.1"/>
    </source>
</evidence>
<evidence type="ECO:0000256" key="1">
    <source>
        <dbReference type="SAM" id="MobiDB-lite"/>
    </source>
</evidence>
<feature type="compositionally biased region" description="Low complexity" evidence="1">
    <location>
        <begin position="182"/>
        <end position="201"/>
    </location>
</feature>
<dbReference type="EMBL" id="CADCXV010000764">
    <property type="protein sequence ID" value="CAB0034976.1"/>
    <property type="molecule type" value="Genomic_DNA"/>
</dbReference>